<sequence length="557" mass="62843">MLRDLLEAWPRWATHVVYTIFTIVGWRLWIFTIKPWLRPDEPRDVPYWIPFLGHTISFFRDYVQLIEDSLIVTGRKREPFSIQLLGKKLYVCTDPRDVSNIFDDTATFGFDDQLTNLLTSFGLSKTALKRAWHVPKPGDWCFTADNSVNPKQKSLIHAVEDIFTQQLLPGDHMDAWATTFLASITDSLSGSTDDLLLCTTGGECVWCDSCGDGGGGLPVRRQVSLYRLVSSLSVQATCRAMFGSHLLDIDSRVVEFMLEFNEHAWMMVFHYPGSWGKLPVDEPRENLMKILRHFVAVPEERRAGASWAITNMLKAMEIVGMDTESRAAMVLMVFWASMVNEHNSCFWLLAHLVHDEALLDLVRRETDAAWRVVQDDGEPELDIKYLCANTPTLGSIFNEVLRLNNTAAAVRVATKRTVLSGGKAVPKGGMLVLPFRPLHTDERVWGDDAWRFRPARFLLEDHASAGGQNSNGKTKDMARSASFRPFGGGATYCPGRTLARQEVFGFTAVLLRRFDIQLARMHNVKQPFPQLNSMTPSFGLNGPIKGQDVIVDMVERV</sequence>
<dbReference type="GO" id="GO:0005506">
    <property type="term" value="F:iron ion binding"/>
    <property type="evidence" value="ECO:0007669"/>
    <property type="project" value="InterPro"/>
</dbReference>
<keyword evidence="5" id="KW-0560">Oxidoreductase</keyword>
<dbReference type="GO" id="GO:0016705">
    <property type="term" value="F:oxidoreductase activity, acting on paired donors, with incorporation or reduction of molecular oxygen"/>
    <property type="evidence" value="ECO:0007669"/>
    <property type="project" value="InterPro"/>
</dbReference>
<dbReference type="EMBL" id="JAUEPO010000002">
    <property type="protein sequence ID" value="KAK3332571.1"/>
    <property type="molecule type" value="Genomic_DNA"/>
</dbReference>
<keyword evidence="6" id="KW-1133">Transmembrane helix</keyword>
<keyword evidence="2 5" id="KW-0349">Heme</keyword>
<keyword evidence="3 5" id="KW-0479">Metal-binding</keyword>
<gene>
    <name evidence="7" type="ORF">B0T19DRAFT_107006</name>
</gene>
<evidence type="ECO:0000256" key="3">
    <source>
        <dbReference type="ARBA" id="ARBA00022723"/>
    </source>
</evidence>
<dbReference type="GO" id="GO:0008395">
    <property type="term" value="F:steroid hydroxylase activity"/>
    <property type="evidence" value="ECO:0007669"/>
    <property type="project" value="TreeGrafter"/>
</dbReference>
<dbReference type="InterPro" id="IPR050529">
    <property type="entry name" value="CYP450_sterol_14alpha_dmase"/>
</dbReference>
<evidence type="ECO:0000256" key="5">
    <source>
        <dbReference type="RuleBase" id="RU000461"/>
    </source>
</evidence>
<dbReference type="SUPFAM" id="SSF48264">
    <property type="entry name" value="Cytochrome P450"/>
    <property type="match status" value="1"/>
</dbReference>
<comment type="similarity">
    <text evidence="1 5">Belongs to the cytochrome P450 family.</text>
</comment>
<evidence type="ECO:0000313" key="8">
    <source>
        <dbReference type="Proteomes" id="UP001286456"/>
    </source>
</evidence>
<dbReference type="CDD" id="cd11040">
    <property type="entry name" value="CYP7_CYP8-like"/>
    <property type="match status" value="1"/>
</dbReference>
<reference evidence="7" key="2">
    <citation type="submission" date="2023-06" db="EMBL/GenBank/DDBJ databases">
        <authorList>
            <consortium name="Lawrence Berkeley National Laboratory"/>
            <person name="Haridas S."/>
            <person name="Hensen N."/>
            <person name="Bonometti L."/>
            <person name="Westerberg I."/>
            <person name="Brannstrom I.O."/>
            <person name="Guillou S."/>
            <person name="Cros-Aarteil S."/>
            <person name="Calhoun S."/>
            <person name="Kuo A."/>
            <person name="Mondo S."/>
            <person name="Pangilinan J."/>
            <person name="Riley R."/>
            <person name="Labutti K."/>
            <person name="Andreopoulos B."/>
            <person name="Lipzen A."/>
            <person name="Chen C."/>
            <person name="Yanf M."/>
            <person name="Daum C."/>
            <person name="Ng V."/>
            <person name="Clum A."/>
            <person name="Steindorff A."/>
            <person name="Ohm R."/>
            <person name="Martin F."/>
            <person name="Silar P."/>
            <person name="Natvig D."/>
            <person name="Lalanne C."/>
            <person name="Gautier V."/>
            <person name="Ament-Velasquez S.L."/>
            <person name="Kruys A."/>
            <person name="Hutchinson M.I."/>
            <person name="Powell A.J."/>
            <person name="Barry K."/>
            <person name="Miller A.N."/>
            <person name="Grigoriev I.V."/>
            <person name="Debuchy R."/>
            <person name="Gladieux P."/>
            <person name="Thoren M.H."/>
            <person name="Johannesson H."/>
        </authorList>
    </citation>
    <scope>NUCLEOTIDE SEQUENCE</scope>
    <source>
        <strain evidence="7">SMH4131-1</strain>
    </source>
</reference>
<proteinExistence type="inferred from homology"/>
<keyword evidence="6" id="KW-0812">Transmembrane</keyword>
<keyword evidence="4 5" id="KW-0408">Iron</keyword>
<organism evidence="7 8">
    <name type="scientific">Cercophora scortea</name>
    <dbReference type="NCBI Taxonomy" id="314031"/>
    <lineage>
        <taxon>Eukaryota</taxon>
        <taxon>Fungi</taxon>
        <taxon>Dikarya</taxon>
        <taxon>Ascomycota</taxon>
        <taxon>Pezizomycotina</taxon>
        <taxon>Sordariomycetes</taxon>
        <taxon>Sordariomycetidae</taxon>
        <taxon>Sordariales</taxon>
        <taxon>Lasiosphaeriaceae</taxon>
        <taxon>Cercophora</taxon>
    </lineage>
</organism>
<keyword evidence="8" id="KW-1185">Reference proteome</keyword>
<dbReference type="InterPro" id="IPR017972">
    <property type="entry name" value="Cyt_P450_CS"/>
</dbReference>
<dbReference type="PROSITE" id="PS00086">
    <property type="entry name" value="CYTOCHROME_P450"/>
    <property type="match status" value="1"/>
</dbReference>
<evidence type="ECO:0000313" key="7">
    <source>
        <dbReference type="EMBL" id="KAK3332571.1"/>
    </source>
</evidence>
<evidence type="ECO:0000256" key="4">
    <source>
        <dbReference type="ARBA" id="ARBA00023004"/>
    </source>
</evidence>
<dbReference type="AlphaFoldDB" id="A0AAE0IXX7"/>
<reference evidence="7" key="1">
    <citation type="journal article" date="2023" name="Mol. Phylogenet. Evol.">
        <title>Genome-scale phylogeny and comparative genomics of the fungal order Sordariales.</title>
        <authorList>
            <person name="Hensen N."/>
            <person name="Bonometti L."/>
            <person name="Westerberg I."/>
            <person name="Brannstrom I.O."/>
            <person name="Guillou S."/>
            <person name="Cros-Aarteil S."/>
            <person name="Calhoun S."/>
            <person name="Haridas S."/>
            <person name="Kuo A."/>
            <person name="Mondo S."/>
            <person name="Pangilinan J."/>
            <person name="Riley R."/>
            <person name="LaButti K."/>
            <person name="Andreopoulos B."/>
            <person name="Lipzen A."/>
            <person name="Chen C."/>
            <person name="Yan M."/>
            <person name="Daum C."/>
            <person name="Ng V."/>
            <person name="Clum A."/>
            <person name="Steindorff A."/>
            <person name="Ohm R.A."/>
            <person name="Martin F."/>
            <person name="Silar P."/>
            <person name="Natvig D.O."/>
            <person name="Lalanne C."/>
            <person name="Gautier V."/>
            <person name="Ament-Velasquez S.L."/>
            <person name="Kruys A."/>
            <person name="Hutchinson M.I."/>
            <person name="Powell A.J."/>
            <person name="Barry K."/>
            <person name="Miller A.N."/>
            <person name="Grigoriev I.V."/>
            <person name="Debuchy R."/>
            <person name="Gladieux P."/>
            <person name="Hiltunen Thoren M."/>
            <person name="Johannesson H."/>
        </authorList>
    </citation>
    <scope>NUCLEOTIDE SEQUENCE</scope>
    <source>
        <strain evidence="7">SMH4131-1</strain>
    </source>
</reference>
<dbReference type="GO" id="GO:0020037">
    <property type="term" value="F:heme binding"/>
    <property type="evidence" value="ECO:0007669"/>
    <property type="project" value="InterPro"/>
</dbReference>
<evidence type="ECO:0000256" key="1">
    <source>
        <dbReference type="ARBA" id="ARBA00010617"/>
    </source>
</evidence>
<name>A0AAE0IXX7_9PEZI</name>
<keyword evidence="5" id="KW-0503">Monooxygenase</keyword>
<dbReference type="PANTHER" id="PTHR24304:SF2">
    <property type="entry name" value="24-HYDROXYCHOLESTEROL 7-ALPHA-HYDROXYLASE"/>
    <property type="match status" value="1"/>
</dbReference>
<dbReference type="InterPro" id="IPR036396">
    <property type="entry name" value="Cyt_P450_sf"/>
</dbReference>
<dbReference type="Pfam" id="PF00067">
    <property type="entry name" value="p450"/>
    <property type="match status" value="1"/>
</dbReference>
<accession>A0AAE0IXX7</accession>
<comment type="caution">
    <text evidence="7">The sequence shown here is derived from an EMBL/GenBank/DDBJ whole genome shotgun (WGS) entry which is preliminary data.</text>
</comment>
<dbReference type="PANTHER" id="PTHR24304">
    <property type="entry name" value="CYTOCHROME P450 FAMILY 7"/>
    <property type="match status" value="1"/>
</dbReference>
<keyword evidence="6" id="KW-0472">Membrane</keyword>
<evidence type="ECO:0000256" key="2">
    <source>
        <dbReference type="ARBA" id="ARBA00022617"/>
    </source>
</evidence>
<dbReference type="Gene3D" id="1.10.630.10">
    <property type="entry name" value="Cytochrome P450"/>
    <property type="match status" value="1"/>
</dbReference>
<feature type="transmembrane region" description="Helical" evidence="6">
    <location>
        <begin position="12"/>
        <end position="30"/>
    </location>
</feature>
<dbReference type="Proteomes" id="UP001286456">
    <property type="component" value="Unassembled WGS sequence"/>
</dbReference>
<protein>
    <submittedName>
        <fullName evidence="7">Cytochrome P450</fullName>
    </submittedName>
</protein>
<dbReference type="InterPro" id="IPR001128">
    <property type="entry name" value="Cyt_P450"/>
</dbReference>
<evidence type="ECO:0000256" key="6">
    <source>
        <dbReference type="SAM" id="Phobius"/>
    </source>
</evidence>